<dbReference type="InterPro" id="IPR011009">
    <property type="entry name" value="Kinase-like_dom_sf"/>
</dbReference>
<dbReference type="AlphaFoldDB" id="C1MH85"/>
<dbReference type="KEGG" id="mpp:MICPUCDRAFT_2718"/>
<feature type="non-terminal residue" evidence="9">
    <location>
        <position position="362"/>
    </location>
</feature>
<keyword evidence="2 5" id="KW-0547">Nucleotide-binding</keyword>
<dbReference type="PROSITE" id="PS00107">
    <property type="entry name" value="PROTEIN_KINASE_ATP"/>
    <property type="match status" value="1"/>
</dbReference>
<feature type="domain" description="Protein kinase" evidence="8">
    <location>
        <begin position="16"/>
        <end position="362"/>
    </location>
</feature>
<dbReference type="InterPro" id="IPR008271">
    <property type="entry name" value="Ser/Thr_kinase_AS"/>
</dbReference>
<organism evidence="10">
    <name type="scientific">Micromonas pusilla (strain CCMP1545)</name>
    <name type="common">Picoplanktonic green alga</name>
    <dbReference type="NCBI Taxonomy" id="564608"/>
    <lineage>
        <taxon>Eukaryota</taxon>
        <taxon>Viridiplantae</taxon>
        <taxon>Chlorophyta</taxon>
        <taxon>Mamiellophyceae</taxon>
        <taxon>Mamiellales</taxon>
        <taxon>Mamiellaceae</taxon>
        <taxon>Micromonas</taxon>
    </lineage>
</organism>
<dbReference type="OrthoDB" id="10252171at2759"/>
<keyword evidence="4 5" id="KW-0067">ATP-binding</keyword>
<keyword evidence="1" id="KW-0808">Transferase</keyword>
<keyword evidence="10" id="KW-1185">Reference proteome</keyword>
<feature type="region of interest" description="Disordered" evidence="7">
    <location>
        <begin position="339"/>
        <end position="362"/>
    </location>
</feature>
<evidence type="ECO:0000256" key="7">
    <source>
        <dbReference type="SAM" id="MobiDB-lite"/>
    </source>
</evidence>
<sequence length="362" mass="40114">LALRVHAGAKYKRTDVEVERQIGEGSFGIVYQGKIAKVKKDVVLKRPKLTVEGAAELQEVEAWMNDRVTRDARGSCADFLGSFRVTPDESYLHSSSEGVVAKEGLWLVWRYEGDRTLAQYMAQPDYPAGIAKVMLGKEGNNLRGDASVELEVTQATMRQIFKNLRVVHTAGLIHRDIKPHNLVLTNEDRFKLIDLGACACFRTGMNFAPDETIMDPKYAPPEEFLIPSDDAPDIRKLFGPVALAAGSAAWVQHKPDRFDMYSAGVVMMQLALPSLRTNNGLMTFNRGLKRVGYDLFLWRDANKSQLKRSQTAVLDAGNGAGWDLARELLRPRAYDEDAATAASAAAEKQRAKKGEDEEGTVL</sequence>
<comment type="similarity">
    <text evidence="6">Belongs to the protein kinase superfamily.</text>
</comment>
<keyword evidence="6" id="KW-0723">Serine/threonine-protein kinase</keyword>
<dbReference type="InterPro" id="IPR017441">
    <property type="entry name" value="Protein_kinase_ATP_BS"/>
</dbReference>
<dbReference type="SUPFAM" id="SSF56112">
    <property type="entry name" value="Protein kinase-like (PK-like)"/>
    <property type="match status" value="1"/>
</dbReference>
<keyword evidence="3" id="KW-0418">Kinase</keyword>
<dbReference type="OMA" id="FTKGEKW"/>
<dbReference type="PANTHER" id="PTHR46699:SF5">
    <property type="entry name" value="PROTEIN KINASE DOMAIN-CONTAINING PROTEIN"/>
    <property type="match status" value="1"/>
</dbReference>
<dbReference type="Proteomes" id="UP000001876">
    <property type="component" value="Unassembled WGS sequence"/>
</dbReference>
<dbReference type="Gene3D" id="3.30.200.20">
    <property type="entry name" value="Phosphorylase Kinase, domain 1"/>
    <property type="match status" value="1"/>
</dbReference>
<reference evidence="9 10" key="1">
    <citation type="journal article" date="2009" name="Science">
        <title>Green evolution and dynamic adaptations revealed by genomes of the marine picoeukaryotes Micromonas.</title>
        <authorList>
            <person name="Worden A.Z."/>
            <person name="Lee J.H."/>
            <person name="Mock T."/>
            <person name="Rouze P."/>
            <person name="Simmons M.P."/>
            <person name="Aerts A.L."/>
            <person name="Allen A.E."/>
            <person name="Cuvelier M.L."/>
            <person name="Derelle E."/>
            <person name="Everett M.V."/>
            <person name="Foulon E."/>
            <person name="Grimwood J."/>
            <person name="Gundlach H."/>
            <person name="Henrissat B."/>
            <person name="Napoli C."/>
            <person name="McDonald S.M."/>
            <person name="Parker M.S."/>
            <person name="Rombauts S."/>
            <person name="Salamov A."/>
            <person name="Von Dassow P."/>
            <person name="Badger J.H."/>
            <person name="Coutinho P.M."/>
            <person name="Demir E."/>
            <person name="Dubchak I."/>
            <person name="Gentemann C."/>
            <person name="Eikrem W."/>
            <person name="Gready J.E."/>
            <person name="John U."/>
            <person name="Lanier W."/>
            <person name="Lindquist E.A."/>
            <person name="Lucas S."/>
            <person name="Mayer K.F."/>
            <person name="Moreau H."/>
            <person name="Not F."/>
            <person name="Otillar R."/>
            <person name="Panaud O."/>
            <person name="Pangilinan J."/>
            <person name="Paulsen I."/>
            <person name="Piegu B."/>
            <person name="Poliakov A."/>
            <person name="Robbens S."/>
            <person name="Schmutz J."/>
            <person name="Toulza E."/>
            <person name="Wyss T."/>
            <person name="Zelensky A."/>
            <person name="Zhou K."/>
            <person name="Armbrust E.V."/>
            <person name="Bhattacharya D."/>
            <person name="Goodenough U.W."/>
            <person name="Van de Peer Y."/>
            <person name="Grigoriev I.V."/>
        </authorList>
    </citation>
    <scope>NUCLEOTIDE SEQUENCE [LARGE SCALE GENOMIC DNA]</scope>
    <source>
        <strain evidence="9 10">CCMP1545</strain>
    </source>
</reference>
<evidence type="ECO:0000313" key="10">
    <source>
        <dbReference type="Proteomes" id="UP000001876"/>
    </source>
</evidence>
<dbReference type="GeneID" id="9680788"/>
<dbReference type="PANTHER" id="PTHR46699">
    <property type="entry name" value="SERINE/THREONINE-PROTEIN KINASE STN8, CHLOROPLASTIC-RELATED"/>
    <property type="match status" value="1"/>
</dbReference>
<gene>
    <name evidence="9" type="ORF">MICPUCDRAFT_2718</name>
</gene>
<protein>
    <submittedName>
        <fullName evidence="9">Predicted protein</fullName>
    </submittedName>
</protein>
<dbReference type="SMART" id="SM00220">
    <property type="entry name" value="S_TKc"/>
    <property type="match status" value="1"/>
</dbReference>
<accession>C1MH85</accession>
<dbReference type="GO" id="GO:0005524">
    <property type="term" value="F:ATP binding"/>
    <property type="evidence" value="ECO:0007669"/>
    <property type="project" value="UniProtKB-UniRule"/>
</dbReference>
<dbReference type="RefSeq" id="XP_003054910.1">
    <property type="nucleotide sequence ID" value="XM_003054864.1"/>
</dbReference>
<dbReference type="PROSITE" id="PS00108">
    <property type="entry name" value="PROTEIN_KINASE_ST"/>
    <property type="match status" value="1"/>
</dbReference>
<evidence type="ECO:0000256" key="1">
    <source>
        <dbReference type="ARBA" id="ARBA00022679"/>
    </source>
</evidence>
<feature type="non-terminal residue" evidence="9">
    <location>
        <position position="1"/>
    </location>
</feature>
<evidence type="ECO:0000256" key="5">
    <source>
        <dbReference type="PROSITE-ProRule" id="PRU10141"/>
    </source>
</evidence>
<evidence type="ECO:0000313" key="9">
    <source>
        <dbReference type="EMBL" id="EEH60162.1"/>
    </source>
</evidence>
<feature type="binding site" evidence="5">
    <location>
        <position position="45"/>
    </location>
    <ligand>
        <name>ATP</name>
        <dbReference type="ChEBI" id="CHEBI:30616"/>
    </ligand>
</feature>
<evidence type="ECO:0000256" key="3">
    <source>
        <dbReference type="ARBA" id="ARBA00022777"/>
    </source>
</evidence>
<evidence type="ECO:0000256" key="6">
    <source>
        <dbReference type="RuleBase" id="RU000304"/>
    </source>
</evidence>
<name>C1MH85_MICPC</name>
<dbReference type="Gene3D" id="1.10.510.10">
    <property type="entry name" value="Transferase(Phosphotransferase) domain 1"/>
    <property type="match status" value="1"/>
</dbReference>
<dbReference type="eggNOG" id="KOG0594">
    <property type="taxonomic scope" value="Eukaryota"/>
</dbReference>
<dbReference type="EMBL" id="GG663735">
    <property type="protein sequence ID" value="EEH60162.1"/>
    <property type="molecule type" value="Genomic_DNA"/>
</dbReference>
<evidence type="ECO:0000259" key="8">
    <source>
        <dbReference type="PROSITE" id="PS50011"/>
    </source>
</evidence>
<proteinExistence type="inferred from homology"/>
<evidence type="ECO:0000256" key="2">
    <source>
        <dbReference type="ARBA" id="ARBA00022741"/>
    </source>
</evidence>
<evidence type="ECO:0000256" key="4">
    <source>
        <dbReference type="ARBA" id="ARBA00022840"/>
    </source>
</evidence>
<dbReference type="PROSITE" id="PS50011">
    <property type="entry name" value="PROTEIN_KINASE_DOM"/>
    <property type="match status" value="1"/>
</dbReference>
<dbReference type="GO" id="GO:0004674">
    <property type="term" value="F:protein serine/threonine kinase activity"/>
    <property type="evidence" value="ECO:0007669"/>
    <property type="project" value="UniProtKB-KW"/>
</dbReference>
<dbReference type="Pfam" id="PF00069">
    <property type="entry name" value="Pkinase"/>
    <property type="match status" value="1"/>
</dbReference>
<dbReference type="STRING" id="564608.C1MH85"/>
<dbReference type="InterPro" id="IPR000719">
    <property type="entry name" value="Prot_kinase_dom"/>
</dbReference>